<organism evidence="3 4">
    <name type="scientific">Hibiscus trionum</name>
    <name type="common">Flower of an hour</name>
    <dbReference type="NCBI Taxonomy" id="183268"/>
    <lineage>
        <taxon>Eukaryota</taxon>
        <taxon>Viridiplantae</taxon>
        <taxon>Streptophyta</taxon>
        <taxon>Embryophyta</taxon>
        <taxon>Tracheophyta</taxon>
        <taxon>Spermatophyta</taxon>
        <taxon>Magnoliopsida</taxon>
        <taxon>eudicotyledons</taxon>
        <taxon>Gunneridae</taxon>
        <taxon>Pentapetalae</taxon>
        <taxon>rosids</taxon>
        <taxon>malvids</taxon>
        <taxon>Malvales</taxon>
        <taxon>Malvaceae</taxon>
        <taxon>Malvoideae</taxon>
        <taxon>Hibiscus</taxon>
    </lineage>
</organism>
<gene>
    <name evidence="3" type="ORF">HRI_000614700</name>
</gene>
<dbReference type="Proteomes" id="UP001165190">
    <property type="component" value="Unassembled WGS sequence"/>
</dbReference>
<keyword evidence="4" id="KW-1185">Reference proteome</keyword>
<evidence type="ECO:0000313" key="4">
    <source>
        <dbReference type="Proteomes" id="UP001165190"/>
    </source>
</evidence>
<accession>A0A9W7LM46</accession>
<name>A0A9W7LM46_HIBTR</name>
<comment type="similarity">
    <text evidence="1">Belongs to the UDP-glycosyltransferase family.</text>
</comment>
<dbReference type="OrthoDB" id="5835829at2759"/>
<dbReference type="Gene3D" id="3.40.50.2000">
    <property type="entry name" value="Glycogen Phosphorylase B"/>
    <property type="match status" value="1"/>
</dbReference>
<evidence type="ECO:0000256" key="2">
    <source>
        <dbReference type="ARBA" id="ARBA00022676"/>
    </source>
</evidence>
<sequence length="196" mass="22043">MAEAHFVLFPYMAQGHMIPMVDISRLLAQRGVILTIVTIPLNAGRVEKSIARAVESGCHIRVLQLPFPGKQVGLADGVENVDMLHSIQDCFNFYVAINKMEAAAERLFEKLTPRPTCIISDVNVYYTRKIADKFRVPRISFHGFCCFSLICSHNVNSSKILEQVKSDHEYFIVPGLPDKVGEAVHLGSKRKQHYSK</sequence>
<evidence type="ECO:0000313" key="3">
    <source>
        <dbReference type="EMBL" id="GMI69454.1"/>
    </source>
</evidence>
<dbReference type="EMBL" id="BSYR01000006">
    <property type="protein sequence ID" value="GMI69454.1"/>
    <property type="molecule type" value="Genomic_DNA"/>
</dbReference>
<evidence type="ECO:0000256" key="1">
    <source>
        <dbReference type="ARBA" id="ARBA00009995"/>
    </source>
</evidence>
<reference evidence="3" key="1">
    <citation type="submission" date="2023-05" db="EMBL/GenBank/DDBJ databases">
        <title>Genome and transcriptome analyses reveal genes involved in the formation of fine ridges on petal epidermal cells in Hibiscus trionum.</title>
        <authorList>
            <person name="Koshimizu S."/>
            <person name="Masuda S."/>
            <person name="Ishii T."/>
            <person name="Shirasu K."/>
            <person name="Hoshino A."/>
            <person name="Arita M."/>
        </authorList>
    </citation>
    <scope>NUCLEOTIDE SEQUENCE</scope>
    <source>
        <strain evidence="3">Hamamatsu line</strain>
    </source>
</reference>
<keyword evidence="2" id="KW-0328">Glycosyltransferase</keyword>
<dbReference type="PANTHER" id="PTHR48047">
    <property type="entry name" value="GLYCOSYLTRANSFERASE"/>
    <property type="match status" value="1"/>
</dbReference>
<dbReference type="AlphaFoldDB" id="A0A9W7LM46"/>
<comment type="caution">
    <text evidence="3">The sequence shown here is derived from an EMBL/GenBank/DDBJ whole genome shotgun (WGS) entry which is preliminary data.</text>
</comment>
<protein>
    <submittedName>
        <fullName evidence="3">UDP-glucosyl transferase 73C6</fullName>
    </submittedName>
</protein>
<proteinExistence type="inferred from homology"/>
<dbReference type="GO" id="GO:0035251">
    <property type="term" value="F:UDP-glucosyltransferase activity"/>
    <property type="evidence" value="ECO:0007669"/>
    <property type="project" value="TreeGrafter"/>
</dbReference>
<keyword evidence="3" id="KW-0808">Transferase</keyword>
<dbReference type="SUPFAM" id="SSF53756">
    <property type="entry name" value="UDP-Glycosyltransferase/glycogen phosphorylase"/>
    <property type="match status" value="1"/>
</dbReference>
<dbReference type="PANTHER" id="PTHR48047:SF229">
    <property type="entry name" value="UDP-GLYCOSYLTRANSFERASE 73C3-RELATED"/>
    <property type="match status" value="1"/>
</dbReference>